<gene>
    <name evidence="11" type="ORF">SeLEV6574_g02800</name>
    <name evidence="12" type="ORF">SeMB42_g01445</name>
</gene>
<dbReference type="InterPro" id="IPR029062">
    <property type="entry name" value="Class_I_gatase-like"/>
</dbReference>
<dbReference type="CDD" id="cd01749">
    <property type="entry name" value="GATase1_PB"/>
    <property type="match status" value="1"/>
</dbReference>
<evidence type="ECO:0000256" key="4">
    <source>
        <dbReference type="ARBA" id="ARBA00022898"/>
    </source>
</evidence>
<evidence type="ECO:0000256" key="7">
    <source>
        <dbReference type="ARBA" id="ARBA00049534"/>
    </source>
</evidence>
<keyword evidence="4" id="KW-0663">Pyridoxal phosphate</keyword>
<dbReference type="PANTHER" id="PTHR31559">
    <property type="entry name" value="PYRIDOXAL 5'-PHOSPHATE SYNTHASE SUBUNIT SNO"/>
    <property type="match status" value="1"/>
</dbReference>
<feature type="transmembrane region" description="Helical" evidence="10">
    <location>
        <begin position="84"/>
        <end position="105"/>
    </location>
</feature>
<dbReference type="Gene3D" id="3.40.50.880">
    <property type="match status" value="1"/>
</dbReference>
<accession>A0A507DLI7</accession>
<dbReference type="EMBL" id="QEAM01000083">
    <property type="protein sequence ID" value="TPX47195.1"/>
    <property type="molecule type" value="Genomic_DNA"/>
</dbReference>
<dbReference type="HAMAP" id="MF_01615">
    <property type="entry name" value="PdxT"/>
    <property type="match status" value="1"/>
</dbReference>
<dbReference type="SUPFAM" id="SSF52317">
    <property type="entry name" value="Class I glutamine amidotransferase-like"/>
    <property type="match status" value="1"/>
</dbReference>
<dbReference type="GO" id="GO:0005829">
    <property type="term" value="C:cytosol"/>
    <property type="evidence" value="ECO:0007669"/>
    <property type="project" value="TreeGrafter"/>
</dbReference>
<feature type="active site" description="Charge relay system" evidence="8">
    <location>
        <position position="184"/>
    </location>
</feature>
<comment type="caution">
    <text evidence="12">The sequence shown here is derived from an EMBL/GenBank/DDBJ whole genome shotgun (WGS) entry which is preliminary data.</text>
</comment>
<feature type="active site" description="Nucleophile" evidence="8">
    <location>
        <position position="88"/>
    </location>
</feature>
<dbReference type="OrthoDB" id="2039at2759"/>
<evidence type="ECO:0000313" key="14">
    <source>
        <dbReference type="Proteomes" id="UP000320475"/>
    </source>
</evidence>
<dbReference type="PANTHER" id="PTHR31559:SF0">
    <property type="entry name" value="PYRIDOXAL 5'-PHOSPHATE SYNTHASE SUBUNIT SNO1-RELATED"/>
    <property type="match status" value="1"/>
</dbReference>
<comment type="similarity">
    <text evidence="1">Belongs to the glutaminase PdxT/SNO family.</text>
</comment>
<evidence type="ECO:0000256" key="6">
    <source>
        <dbReference type="ARBA" id="ARBA00023239"/>
    </source>
</evidence>
<evidence type="ECO:0000256" key="2">
    <source>
        <dbReference type="ARBA" id="ARBA00012918"/>
    </source>
</evidence>
<dbReference type="GO" id="GO:0016829">
    <property type="term" value="F:lyase activity"/>
    <property type="evidence" value="ECO:0007669"/>
    <property type="project" value="UniProtKB-KW"/>
</dbReference>
<organism evidence="12 13">
    <name type="scientific">Synchytrium endobioticum</name>
    <dbReference type="NCBI Taxonomy" id="286115"/>
    <lineage>
        <taxon>Eukaryota</taxon>
        <taxon>Fungi</taxon>
        <taxon>Fungi incertae sedis</taxon>
        <taxon>Chytridiomycota</taxon>
        <taxon>Chytridiomycota incertae sedis</taxon>
        <taxon>Chytridiomycetes</taxon>
        <taxon>Synchytriales</taxon>
        <taxon>Synchytriaceae</taxon>
        <taxon>Synchytrium</taxon>
    </lineage>
</organism>
<dbReference type="PROSITE" id="PS51130">
    <property type="entry name" value="PDXT_SNO_2"/>
    <property type="match status" value="1"/>
</dbReference>
<keyword evidence="3" id="KW-0378">Hydrolase</keyword>
<evidence type="ECO:0000313" key="12">
    <source>
        <dbReference type="EMBL" id="TPX52386.1"/>
    </source>
</evidence>
<sequence>MTDVKPIRIGVLALQGAFTEHLHHFAKLSTPAQPIDARAVRTSAQLDDIDALVIPGGESTSMCILAEKSGLLEPLRAWTRRRPVWGTCAGMILLANAVVGAAPILGGLDVTVRRNAFGTQVDSFAAELQLGGPMAGGAPFPGVFIRAPVVEAVTGDVHVLCTLADDAVVAVRQGLVLATAFHPELTRDDRLHRYFVDMIIGAGQ</sequence>
<keyword evidence="6" id="KW-0456">Lyase</keyword>
<dbReference type="FunFam" id="3.40.50.880:FF:000010">
    <property type="entry name" value="uncharacterized protein LOC100176842 isoform X2"/>
    <property type="match status" value="1"/>
</dbReference>
<keyword evidence="10" id="KW-1133">Transmembrane helix</keyword>
<feature type="binding site" evidence="9">
    <location>
        <begin position="145"/>
        <end position="146"/>
    </location>
    <ligand>
        <name>L-glutamine</name>
        <dbReference type="ChEBI" id="CHEBI:58359"/>
    </ligand>
</feature>
<evidence type="ECO:0000256" key="3">
    <source>
        <dbReference type="ARBA" id="ARBA00022801"/>
    </source>
</evidence>
<dbReference type="InterPro" id="IPR002161">
    <property type="entry name" value="PdxT/SNO"/>
</dbReference>
<reference evidence="13 14" key="1">
    <citation type="journal article" date="2019" name="Sci. Rep.">
        <title>Comparative genomics of chytrid fungi reveal insights into the obligate biotrophic and pathogenic lifestyle of Synchytrium endobioticum.</title>
        <authorList>
            <person name="van de Vossenberg B.T.L.H."/>
            <person name="Warris S."/>
            <person name="Nguyen H.D.T."/>
            <person name="van Gent-Pelzer M.P.E."/>
            <person name="Joly D.L."/>
            <person name="van de Geest H.C."/>
            <person name="Bonants P.J.M."/>
            <person name="Smith D.S."/>
            <person name="Levesque C.A."/>
            <person name="van der Lee T.A.J."/>
        </authorList>
    </citation>
    <scope>NUCLEOTIDE SEQUENCE [LARGE SCALE GENOMIC DNA]</scope>
    <source>
        <strain evidence="11 14">LEV6574</strain>
        <strain evidence="12 13">MB42</strain>
    </source>
</reference>
<keyword evidence="5" id="KW-0315">Glutamine amidotransferase</keyword>
<dbReference type="PROSITE" id="PS01236">
    <property type="entry name" value="PDXT_SNO_1"/>
    <property type="match status" value="1"/>
</dbReference>
<dbReference type="GO" id="GO:0042823">
    <property type="term" value="P:pyridoxal phosphate biosynthetic process"/>
    <property type="evidence" value="ECO:0007669"/>
    <property type="project" value="InterPro"/>
</dbReference>
<name>A0A507DLI7_9FUNG</name>
<dbReference type="Pfam" id="PF01174">
    <property type="entry name" value="SNO"/>
    <property type="match status" value="1"/>
</dbReference>
<protein>
    <recommendedName>
        <fullName evidence="2">glutaminase</fullName>
        <ecNumber evidence="2">3.5.1.2</ecNumber>
    </recommendedName>
</protein>
<dbReference type="EMBL" id="QEAN01000037">
    <property type="protein sequence ID" value="TPX52386.1"/>
    <property type="molecule type" value="Genomic_DNA"/>
</dbReference>
<dbReference type="InterPro" id="IPR021196">
    <property type="entry name" value="PdxT/SNO_CS"/>
</dbReference>
<evidence type="ECO:0000256" key="9">
    <source>
        <dbReference type="PIRSR" id="PIRSR005639-2"/>
    </source>
</evidence>
<dbReference type="GO" id="GO:0008614">
    <property type="term" value="P:pyridoxine metabolic process"/>
    <property type="evidence" value="ECO:0007669"/>
    <property type="project" value="TreeGrafter"/>
</dbReference>
<dbReference type="EC" id="3.5.1.2" evidence="2"/>
<keyword evidence="10" id="KW-0472">Membrane</keyword>
<dbReference type="AlphaFoldDB" id="A0A507DLI7"/>
<evidence type="ECO:0000313" key="13">
    <source>
        <dbReference type="Proteomes" id="UP000317494"/>
    </source>
</evidence>
<evidence type="ECO:0000256" key="8">
    <source>
        <dbReference type="PIRSR" id="PIRSR005639-1"/>
    </source>
</evidence>
<dbReference type="PIRSF" id="PIRSF005639">
    <property type="entry name" value="Glut_amidoT_SNO"/>
    <property type="match status" value="1"/>
</dbReference>
<evidence type="ECO:0000313" key="11">
    <source>
        <dbReference type="EMBL" id="TPX47195.1"/>
    </source>
</evidence>
<evidence type="ECO:0000256" key="1">
    <source>
        <dbReference type="ARBA" id="ARBA00008345"/>
    </source>
</evidence>
<proteinExistence type="inferred from homology"/>
<feature type="active site" description="Charge relay system" evidence="8">
    <location>
        <position position="182"/>
    </location>
</feature>
<dbReference type="STRING" id="286115.A0A507DLI7"/>
<dbReference type="PROSITE" id="PS51273">
    <property type="entry name" value="GATASE_TYPE_1"/>
    <property type="match status" value="1"/>
</dbReference>
<evidence type="ECO:0000256" key="5">
    <source>
        <dbReference type="ARBA" id="ARBA00022962"/>
    </source>
</evidence>
<dbReference type="VEuPathDB" id="FungiDB:SeMB42_g01445"/>
<feature type="binding site" evidence="9">
    <location>
        <begin position="57"/>
        <end position="59"/>
    </location>
    <ligand>
        <name>L-glutamine</name>
        <dbReference type="ChEBI" id="CHEBI:58359"/>
    </ligand>
</feature>
<keyword evidence="13" id="KW-1185">Reference proteome</keyword>
<comment type="catalytic activity">
    <reaction evidence="7">
        <text>L-glutamine + H2O = L-glutamate + NH4(+)</text>
        <dbReference type="Rhea" id="RHEA:15889"/>
        <dbReference type="ChEBI" id="CHEBI:15377"/>
        <dbReference type="ChEBI" id="CHEBI:28938"/>
        <dbReference type="ChEBI" id="CHEBI:29985"/>
        <dbReference type="ChEBI" id="CHEBI:58359"/>
        <dbReference type="EC" id="3.5.1.2"/>
    </reaction>
</comment>
<dbReference type="Proteomes" id="UP000317494">
    <property type="component" value="Unassembled WGS sequence"/>
</dbReference>
<dbReference type="GO" id="GO:0004359">
    <property type="term" value="F:glutaminase activity"/>
    <property type="evidence" value="ECO:0007669"/>
    <property type="project" value="UniProtKB-EC"/>
</dbReference>
<dbReference type="NCBIfam" id="TIGR03800">
    <property type="entry name" value="PLP_synth_Pdx2"/>
    <property type="match status" value="1"/>
</dbReference>
<dbReference type="Proteomes" id="UP000320475">
    <property type="component" value="Unassembled WGS sequence"/>
</dbReference>
<keyword evidence="10" id="KW-0812">Transmembrane</keyword>
<evidence type="ECO:0000256" key="10">
    <source>
        <dbReference type="SAM" id="Phobius"/>
    </source>
</evidence>
<dbReference type="GO" id="GO:1903600">
    <property type="term" value="C:glutaminase complex"/>
    <property type="evidence" value="ECO:0007669"/>
    <property type="project" value="TreeGrafter"/>
</dbReference>
<feature type="binding site" evidence="9">
    <location>
        <position position="114"/>
    </location>
    <ligand>
        <name>L-glutamine</name>
        <dbReference type="ChEBI" id="CHEBI:58359"/>
    </ligand>
</feature>